<dbReference type="RefSeq" id="WP_140009516.1">
    <property type="nucleotide sequence ID" value="NZ_JBHMDG010000018.1"/>
</dbReference>
<gene>
    <name evidence="1" type="ORF">ACFFRI_15070</name>
</gene>
<accession>A0ABV5KCK4</accession>
<name>A0ABV5KCK4_9ACTN</name>
<comment type="caution">
    <text evidence="1">The sequence shown here is derived from an EMBL/GenBank/DDBJ whole genome shotgun (WGS) entry which is preliminary data.</text>
</comment>
<dbReference type="EMBL" id="JBHMDG010000018">
    <property type="protein sequence ID" value="MFB9314376.1"/>
    <property type="molecule type" value="Genomic_DNA"/>
</dbReference>
<protein>
    <submittedName>
        <fullName evidence="1">Uncharacterized protein</fullName>
    </submittedName>
</protein>
<proteinExistence type="predicted"/>
<evidence type="ECO:0000313" key="2">
    <source>
        <dbReference type="Proteomes" id="UP001589750"/>
    </source>
</evidence>
<organism evidence="1 2">
    <name type="scientific">Nocardioides plantarum</name>
    <dbReference type="NCBI Taxonomy" id="29299"/>
    <lineage>
        <taxon>Bacteria</taxon>
        <taxon>Bacillati</taxon>
        <taxon>Actinomycetota</taxon>
        <taxon>Actinomycetes</taxon>
        <taxon>Propionibacteriales</taxon>
        <taxon>Nocardioidaceae</taxon>
        <taxon>Nocardioides</taxon>
    </lineage>
</organism>
<dbReference type="Proteomes" id="UP001589750">
    <property type="component" value="Unassembled WGS sequence"/>
</dbReference>
<evidence type="ECO:0000313" key="1">
    <source>
        <dbReference type="EMBL" id="MFB9314376.1"/>
    </source>
</evidence>
<sequence>MDTDALKQAAIDAYMRSDGWNVYPDRDEIRYGQSNLFGVNGNVNKSGKGAAYYPDSTEDLDFTAQFAEVRARVDTALTDWQESRLPEPGALNDGAVKAREPITALNVGDATSFGGTLGGYLKTVSDNAPLFRGAALNAFNNSFVNQLPAVIANHGCLATVVAEAWSAEEEIWTRARSDRDTHIEKTTAALSAYAETEAPSDITFVLALSGAVIAGASAVATGGATLPFALATAGITAISATNDHVGELRLERNGANYQELMTAFEEGLADIDDGISQQEGLIKEALHNAWTVFEGHRSLFDLTPRVSDDGDGDWGDETSVFDVADASAYEIVLPGQDVVDSLCSGLNNLAHGVEQAEPKVVTGADDGNLLAPSAREVGLRYNGASFWMWNVGDNNASSLRNLTWDIKQGTAMLQAIIQDFRDRDADSQAALDNLRNQVGAGSGENPWA</sequence>
<keyword evidence="2" id="KW-1185">Reference proteome</keyword>
<reference evidence="1 2" key="1">
    <citation type="submission" date="2024-09" db="EMBL/GenBank/DDBJ databases">
        <authorList>
            <person name="Sun Q."/>
            <person name="Mori K."/>
        </authorList>
    </citation>
    <scope>NUCLEOTIDE SEQUENCE [LARGE SCALE GENOMIC DNA]</scope>
    <source>
        <strain evidence="1 2">JCM 9626</strain>
    </source>
</reference>